<sequence>MSAEGLCHSLRADVAALRSLFVELRGRDRDARHVFDDMERRVTSSAGVLSSTSEAGRALECILSTGEGGLPRILQDRSEKLRVVGADARDADVLKRAMRFLKFVVATFHAGLTPPQAAAVQDTAWRTFMLLHHLSRHTEAQAECLSVMEALLQHSDHRTAAAQVDVADVLQVCVPIVERRAASGLRLKSNALRLLGCMCARCAAAMSPHAARVLDAMVRVGQQLAEAEEVEQVLGEALLLAFADYTGGFPLALSGPNRGTLRLMHRLSMKAMVLAETCQNYCFSKAALTLLGRRSDVLKECLMEDMESCFAALRRLWCHRNVEVRRATYAATAGFFQALALLGSGEGRREGPASRLRSMLQALEATLQDNQQRRRDHSFAIMAVGYMARPLAACFGADYLAVTFREMVNKCEVLLTPARGPVEDVVRLLPYFLTALASMLLELPPMGPELSELLNFTLYTALFLYPQDVCYEPVRSTLGPALLKLLAAISQHHRVAFGVDAVARQLLALACSPLSLWDPQAGSPVAAAEVAFRQRYLRLWDSLQSHRAGVVDWGFPWSQSLADTTLASLRLALRRALVAAEREMLRHLDLSRLRGEAQAGDGCGVSVYSLLVQEPGPLRTCGGDDCDAFPRFVAFFIGSLDATFSHVVGAEELAVSLIEALVLFASRRAHLAGSCRCLHALLRVVRREGLSLRHAEMFLRPFSRTCLRRLPVLTGEAQLQCARCLLGVGYLGLLGPAQLLDPIEVVLRHADDSGAVADALEVLECCLEKHGARVMPPFCRLLRLSTGFNPAFGQLHAVLARHGAQLADCVRAGGRSVSVASPDPRRHTTGARLPLPLGSATLCVSLGALLPRVTALSSQAEDPQLRLAACEILLSAVGWCIHHDLEELYGELFDTVVTLAATAAAAGAVVQERFAALLRHCTRCFARRESRGAKELERALYRGATAAHDASIRRVATEALVAYVQWSLNYNARLQPLQENGVEEGQVSRVLHWTCVTLRGASVWHRLGAAEVLGRLLRVLREERGALLFVVPFARALLDAFAYTRATAEEEDEDEEEEEDEAVTLAGKLCRCVSFLELLIAANHELRLLRVWRDRPLAGDGEAVLRDILLHAYREGRRTASAAALLRLFTVMCRCVSGGDDGAQRWLWAHRLILHEFGMLEPTPGRRVECGLQMYSLLVSSALWPPPLKRTRSDDDDDKDGAAADAETPTYLFCLLDDLGRYLAEPRGGRGDAAGNASDDNGNRCTSARVLFIARHLLRLLRGDADTATGALALNPSLQQFAAHLLLAPASLGISPGPADEEQLRCGRELLAALAAVLRVHEGHCRALIDRLRGDVFALLQLTTQPALLERFHSDPRGTVHQLRCLAALAEAGLWAEVLGPPSPSHDVPRRLLAGLAEAVRDEVVGGSQRGARLCHKLLLLLLLLPPPPPPPLVDCAATGQDGEQAAAACVAGGMGLPAVLAELRRGEGEAARAGAATSPVFLATVLRGDWREAEKNGPVLCCLMTQLCQLCGGLLRDGGAASLQGAPFLALRGLLQDVQHRPTPSADAWTVIMRQGVDALMAQRLRGDSPAVLAFFLELHCCCLRLGGSRFLDCHEDDVLADVGAAVDDARWTLRPYALLKSRVAVQLFVRGVDVLCDAVAAARAGGARPTRRYAALAQQLLPRVVNDALPLDWRELEGGGVSGVRYASVVDAVVRLAACTAALDAALLLPLTPLLHQIDMPRYNTLAAAVAAVLRQSSSEALVGLCRQSQAMQRAGGGLPWAAWWGLTHRLLLPSLRRLVPAQRDSFFQQHIARLAAEAGTPPAETATLQRQTRALLMLEAVFLATAPLCCAAPSPPPSRGGARATPAGNSSSRSLKSAVRRVPLCPPIPPRPRRFTRR</sequence>
<dbReference type="Proteomes" id="UP000284403">
    <property type="component" value="Unassembled WGS sequence"/>
</dbReference>
<keyword evidence="3" id="KW-0808">Transferase</keyword>
<keyword evidence="3" id="KW-0418">Kinase</keyword>
<dbReference type="Pfam" id="PF20500">
    <property type="entry name" value="DNA-PKcs_N"/>
    <property type="match status" value="1"/>
</dbReference>
<dbReference type="InterPro" id="IPR046804">
    <property type="entry name" value="DNA-PKcs_N"/>
</dbReference>
<reference evidence="3 4" key="1">
    <citation type="journal article" date="2018" name="BMC Genomics">
        <title>Genomic comparison of Trypanosoma conorhini and Trypanosoma rangeli to Trypanosoma cruzi strains of high and low virulence.</title>
        <authorList>
            <person name="Bradwell K.R."/>
            <person name="Koparde V.N."/>
            <person name="Matveyev A.V."/>
            <person name="Serrano M.G."/>
            <person name="Alves J.M."/>
            <person name="Parikh H."/>
            <person name="Huang B."/>
            <person name="Lee V."/>
            <person name="Espinosa-Alvarez O."/>
            <person name="Ortiz P.A."/>
            <person name="Costa-Martins A.G."/>
            <person name="Teixeira M.M."/>
            <person name="Buck G.A."/>
        </authorList>
    </citation>
    <scope>NUCLEOTIDE SEQUENCE [LARGE SCALE GENOMIC DNA]</scope>
    <source>
        <strain evidence="3 4">025E</strain>
    </source>
</reference>
<dbReference type="RefSeq" id="XP_029229019.1">
    <property type="nucleotide sequence ID" value="XM_029370888.1"/>
</dbReference>
<comment type="caution">
    <text evidence="3">The sequence shown here is derived from an EMBL/GenBank/DDBJ whole genome shotgun (WGS) entry which is preliminary data.</text>
</comment>
<dbReference type="GO" id="GO:0004674">
    <property type="term" value="F:protein serine/threonine kinase activity"/>
    <property type="evidence" value="ECO:0007669"/>
    <property type="project" value="UniProtKB-EC"/>
</dbReference>
<dbReference type="GeneID" id="40317583"/>
<evidence type="ECO:0000259" key="2">
    <source>
        <dbReference type="Pfam" id="PF20500"/>
    </source>
</evidence>
<feature type="region of interest" description="Disordered" evidence="1">
    <location>
        <begin position="1837"/>
        <end position="1881"/>
    </location>
</feature>
<protein>
    <submittedName>
        <fullName evidence="3">Putative phosphatidylinositol 3-/4-kinase</fullName>
        <ecNumber evidence="3">2.7.11.1</ecNumber>
    </submittedName>
</protein>
<dbReference type="OrthoDB" id="242982at2759"/>
<dbReference type="SUPFAM" id="SSF48371">
    <property type="entry name" value="ARM repeat"/>
    <property type="match status" value="1"/>
</dbReference>
<feature type="domain" description="DNA-PKcs N-terminal" evidence="2">
    <location>
        <begin position="135"/>
        <end position="595"/>
    </location>
</feature>
<keyword evidence="4" id="KW-1185">Reference proteome</keyword>
<evidence type="ECO:0000256" key="1">
    <source>
        <dbReference type="SAM" id="MobiDB-lite"/>
    </source>
</evidence>
<evidence type="ECO:0000313" key="3">
    <source>
        <dbReference type="EMBL" id="RNF19905.1"/>
    </source>
</evidence>
<dbReference type="EMBL" id="MKKU01000193">
    <property type="protein sequence ID" value="RNF19905.1"/>
    <property type="molecule type" value="Genomic_DNA"/>
</dbReference>
<gene>
    <name evidence="3" type="ORF">Tco025E_03972</name>
</gene>
<accession>A0A422PQ94</accession>
<name>A0A422PQ94_9TRYP</name>
<dbReference type="EC" id="2.7.11.1" evidence="3"/>
<proteinExistence type="predicted"/>
<evidence type="ECO:0000313" key="4">
    <source>
        <dbReference type="Proteomes" id="UP000284403"/>
    </source>
</evidence>
<dbReference type="InterPro" id="IPR016024">
    <property type="entry name" value="ARM-type_fold"/>
</dbReference>
<organism evidence="3 4">
    <name type="scientific">Trypanosoma conorhini</name>
    <dbReference type="NCBI Taxonomy" id="83891"/>
    <lineage>
        <taxon>Eukaryota</taxon>
        <taxon>Discoba</taxon>
        <taxon>Euglenozoa</taxon>
        <taxon>Kinetoplastea</taxon>
        <taxon>Metakinetoplastina</taxon>
        <taxon>Trypanosomatida</taxon>
        <taxon>Trypanosomatidae</taxon>
        <taxon>Trypanosoma</taxon>
    </lineage>
</organism>